<name>A0ACD5DFZ2_9LACO</name>
<keyword evidence="2" id="KW-1185">Reference proteome</keyword>
<evidence type="ECO:0000313" key="1">
    <source>
        <dbReference type="EMBL" id="XFD40039.1"/>
    </source>
</evidence>
<evidence type="ECO:0000313" key="2">
    <source>
        <dbReference type="Proteomes" id="UP001149860"/>
    </source>
</evidence>
<gene>
    <name evidence="1" type="ORF">O0236_001650</name>
</gene>
<dbReference type="Proteomes" id="UP001149860">
    <property type="component" value="Chromosome"/>
</dbReference>
<accession>A0ACD5DFZ2</accession>
<sequence>MENEKKEFCPYCGFKLDKDYEFCPKCGKRLRSKTAGMNRLMMNPYAEGMKRYKHGETEPSLWERFLAIFKR</sequence>
<organism evidence="1 2">
    <name type="scientific">Lentilactobacillus terminaliae</name>
    <dbReference type="NCBI Taxonomy" id="3003483"/>
    <lineage>
        <taxon>Bacteria</taxon>
        <taxon>Bacillati</taxon>
        <taxon>Bacillota</taxon>
        <taxon>Bacilli</taxon>
        <taxon>Lactobacillales</taxon>
        <taxon>Lactobacillaceae</taxon>
        <taxon>Lentilactobacillus</taxon>
    </lineage>
</organism>
<proteinExistence type="predicted"/>
<reference evidence="1" key="1">
    <citation type="submission" date="2024-08" db="EMBL/GenBank/DDBJ databases">
        <title>Lentilactobacillus sp. nov., isolated from tree bark.</title>
        <authorList>
            <person name="Phuengjayaem S."/>
            <person name="Tanasupawat S."/>
        </authorList>
    </citation>
    <scope>NUCLEOTIDE SEQUENCE</scope>
    <source>
        <strain evidence="1">SPB1-3</strain>
    </source>
</reference>
<dbReference type="EMBL" id="CP168151">
    <property type="protein sequence ID" value="XFD40039.1"/>
    <property type="molecule type" value="Genomic_DNA"/>
</dbReference>
<protein>
    <submittedName>
        <fullName evidence="1">Zinc-ribbon domain-containing protein</fullName>
    </submittedName>
</protein>